<dbReference type="InterPro" id="IPR002130">
    <property type="entry name" value="Cyclophilin-type_PPIase_dom"/>
</dbReference>
<comment type="similarity">
    <text evidence="4">Belongs to the cyclophilin-type PPIase family.</text>
</comment>
<keyword evidence="4" id="KW-0732">Signal</keyword>
<dbReference type="PRINTS" id="PR00153">
    <property type="entry name" value="CSAPPISMRASE"/>
</dbReference>
<gene>
    <name evidence="6" type="primary">cpr6</name>
    <name evidence="6" type="ORF">TCON_2211</name>
</gene>
<evidence type="ECO:0000313" key="6">
    <source>
        <dbReference type="EMBL" id="KAF7682565.1"/>
    </source>
</evidence>
<dbReference type="EC" id="5.2.1.8" evidence="4"/>
<keyword evidence="7" id="KW-1185">Reference proteome</keyword>
<evidence type="ECO:0000256" key="3">
    <source>
        <dbReference type="ARBA" id="ARBA00023235"/>
    </source>
</evidence>
<evidence type="ECO:0000256" key="2">
    <source>
        <dbReference type="ARBA" id="ARBA00023110"/>
    </source>
</evidence>
<dbReference type="PANTHER" id="PTHR11071">
    <property type="entry name" value="PEPTIDYL-PROLYL CIS-TRANS ISOMERASE"/>
    <property type="match status" value="1"/>
</dbReference>
<dbReference type="InterPro" id="IPR024936">
    <property type="entry name" value="Cyclophilin-type_PPIase"/>
</dbReference>
<evidence type="ECO:0000313" key="7">
    <source>
        <dbReference type="Proteomes" id="UP001516464"/>
    </source>
</evidence>
<evidence type="ECO:0000256" key="4">
    <source>
        <dbReference type="RuleBase" id="RU363019"/>
    </source>
</evidence>
<dbReference type="PROSITE" id="PS00170">
    <property type="entry name" value="CSA_PPIASE_1"/>
    <property type="match status" value="1"/>
</dbReference>
<dbReference type="Proteomes" id="UP001516464">
    <property type="component" value="Unassembled WGS sequence"/>
</dbReference>
<proteinExistence type="inferred from homology"/>
<protein>
    <recommendedName>
        <fullName evidence="4">Peptidyl-prolyl cis-trans isomerase</fullName>
        <shortName evidence="4">PPIase</shortName>
        <ecNumber evidence="4">5.2.1.8</ecNumber>
    </recommendedName>
</protein>
<dbReference type="InterPro" id="IPR020892">
    <property type="entry name" value="Cyclophilin-type_PPIase_CS"/>
</dbReference>
<dbReference type="EMBL" id="SBIQ01000223">
    <property type="protein sequence ID" value="KAF7682565.1"/>
    <property type="molecule type" value="Genomic_DNA"/>
</dbReference>
<reference evidence="6 7" key="1">
    <citation type="submission" date="2019-01" db="EMBL/GenBank/DDBJ databases">
        <title>Genomes sequencing and comparative genomics of infectious freshwater microsporidia, Cucumispora dikerogammari and Thelohania contejeani.</title>
        <authorList>
            <person name="Cormier A."/>
            <person name="Giraud I."/>
            <person name="Wattier R."/>
            <person name="Teixeira M."/>
            <person name="Grandjean F."/>
            <person name="Rigaud T."/>
            <person name="Cordaux R."/>
        </authorList>
    </citation>
    <scope>NUCLEOTIDE SEQUENCE [LARGE SCALE GENOMIC DNA]</scope>
    <source>
        <strain evidence="6">T1</strain>
        <tissue evidence="6">Spores</tissue>
    </source>
</reference>
<keyword evidence="2 4" id="KW-0697">Rotamase</keyword>
<dbReference type="Pfam" id="PF00160">
    <property type="entry name" value="Pro_isomerase"/>
    <property type="match status" value="1"/>
</dbReference>
<dbReference type="SUPFAM" id="SSF50891">
    <property type="entry name" value="Cyclophilin-like"/>
    <property type="match status" value="1"/>
</dbReference>
<feature type="domain" description="PPIase cyclophilin-type" evidence="5">
    <location>
        <begin position="32"/>
        <end position="182"/>
    </location>
</feature>
<dbReference type="PIRSF" id="PIRSF001467">
    <property type="entry name" value="Peptidylpro_ismrse"/>
    <property type="match status" value="1"/>
</dbReference>
<dbReference type="Gene3D" id="2.40.100.10">
    <property type="entry name" value="Cyclophilin-like"/>
    <property type="match status" value="1"/>
</dbReference>
<sequence length="198" mass="22624">MRVLVLLISLLKTTKVYMDIKFTYKNKQITKRIHILLYNDKAPRTCKNFESFIKGHNGLSYKNTHFHRIIDGFMIQGGDIVNAGNRRMMGTGRVSIYGETFDDENLKTKHDKEGILSMANSGRNTNGSQFFITVKPTPHLDGRHVVFGEVVDDTFKYVKMISKVETANDKPINDVIIVDCGIINQQEENIKTERIKAL</sequence>
<evidence type="ECO:0000256" key="1">
    <source>
        <dbReference type="ARBA" id="ARBA00000971"/>
    </source>
</evidence>
<dbReference type="GO" id="GO:0016853">
    <property type="term" value="F:isomerase activity"/>
    <property type="evidence" value="ECO:0007669"/>
    <property type="project" value="UniProtKB-KW"/>
</dbReference>
<evidence type="ECO:0000259" key="5">
    <source>
        <dbReference type="PROSITE" id="PS50072"/>
    </source>
</evidence>
<accession>A0ABQ7HWR3</accession>
<organism evidence="6 7">
    <name type="scientific">Astathelohania contejeani</name>
    <dbReference type="NCBI Taxonomy" id="164912"/>
    <lineage>
        <taxon>Eukaryota</taxon>
        <taxon>Fungi</taxon>
        <taxon>Fungi incertae sedis</taxon>
        <taxon>Microsporidia</taxon>
        <taxon>Astathelohaniidae</taxon>
        <taxon>Astathelohania</taxon>
    </lineage>
</organism>
<feature type="chain" id="PRO_5044966644" description="Peptidyl-prolyl cis-trans isomerase" evidence="4">
    <location>
        <begin position="19"/>
        <end position="198"/>
    </location>
</feature>
<comment type="catalytic activity">
    <reaction evidence="1 4">
        <text>[protein]-peptidylproline (omega=180) = [protein]-peptidylproline (omega=0)</text>
        <dbReference type="Rhea" id="RHEA:16237"/>
        <dbReference type="Rhea" id="RHEA-COMP:10747"/>
        <dbReference type="Rhea" id="RHEA-COMP:10748"/>
        <dbReference type="ChEBI" id="CHEBI:83833"/>
        <dbReference type="ChEBI" id="CHEBI:83834"/>
        <dbReference type="EC" id="5.2.1.8"/>
    </reaction>
</comment>
<comment type="caution">
    <text evidence="6">The sequence shown here is derived from an EMBL/GenBank/DDBJ whole genome shotgun (WGS) entry which is preliminary data.</text>
</comment>
<comment type="function">
    <text evidence="4">PPIases accelerate the folding of proteins. It catalyzes the cis-trans isomerization of proline imidic peptide bonds in oligopeptides.</text>
</comment>
<keyword evidence="3 4" id="KW-0413">Isomerase</keyword>
<name>A0ABQ7HWR3_9MICR</name>
<dbReference type="PROSITE" id="PS50072">
    <property type="entry name" value="CSA_PPIASE_2"/>
    <property type="match status" value="1"/>
</dbReference>
<feature type="signal peptide" evidence="4">
    <location>
        <begin position="1"/>
        <end position="18"/>
    </location>
</feature>
<dbReference type="InterPro" id="IPR029000">
    <property type="entry name" value="Cyclophilin-like_dom_sf"/>
</dbReference>
<dbReference type="PANTHER" id="PTHR11071:SF561">
    <property type="entry name" value="PEPTIDYL-PROLYL CIS-TRANS ISOMERASE D-RELATED"/>
    <property type="match status" value="1"/>
</dbReference>